<sequence length="67" mass="8072">MTPRVTISLENNLEQIPQAKLKTERYYFVELKGWYFHCRDGNRGPFQSKQQAKQELVEHIEQQKSLY</sequence>
<dbReference type="AlphaFoldDB" id="A0A3B1B5N9"/>
<evidence type="ECO:0000313" key="1">
    <source>
        <dbReference type="EMBL" id="VAX01585.1"/>
    </source>
</evidence>
<accession>A0A3B1B5N9</accession>
<protein>
    <submittedName>
        <fullName evidence="1">Uncharacterized protein</fullName>
    </submittedName>
</protein>
<name>A0A3B1B5N9_9ZZZZ</name>
<proteinExistence type="predicted"/>
<dbReference type="EMBL" id="UOFS01000049">
    <property type="protein sequence ID" value="VAX01585.1"/>
    <property type="molecule type" value="Genomic_DNA"/>
</dbReference>
<gene>
    <name evidence="1" type="ORF">MNBD_GAMMA22-2014</name>
</gene>
<organism evidence="1">
    <name type="scientific">hydrothermal vent metagenome</name>
    <dbReference type="NCBI Taxonomy" id="652676"/>
    <lineage>
        <taxon>unclassified sequences</taxon>
        <taxon>metagenomes</taxon>
        <taxon>ecological metagenomes</taxon>
    </lineage>
</organism>
<reference evidence="1" key="1">
    <citation type="submission" date="2018-06" db="EMBL/GenBank/DDBJ databases">
        <authorList>
            <person name="Zhirakovskaya E."/>
        </authorList>
    </citation>
    <scope>NUCLEOTIDE SEQUENCE</scope>
</reference>